<dbReference type="SUPFAM" id="SSF46785">
    <property type="entry name" value="Winged helix' DNA-binding domain"/>
    <property type="match status" value="1"/>
</dbReference>
<keyword evidence="4" id="KW-1185">Reference proteome</keyword>
<accession>A0ABT0B7X0</accession>
<dbReference type="Proteomes" id="UP001162881">
    <property type="component" value="Unassembled WGS sequence"/>
</dbReference>
<feature type="compositionally biased region" description="Gly residues" evidence="1">
    <location>
        <begin position="36"/>
        <end position="51"/>
    </location>
</feature>
<feature type="compositionally biased region" description="Gly residues" evidence="1">
    <location>
        <begin position="1"/>
        <end position="11"/>
    </location>
</feature>
<dbReference type="EMBL" id="JALHLF010000001">
    <property type="protein sequence ID" value="MCJ2181167.1"/>
    <property type="molecule type" value="Genomic_DNA"/>
</dbReference>
<dbReference type="InterPro" id="IPR036390">
    <property type="entry name" value="WH_DNA-bd_sf"/>
</dbReference>
<dbReference type="Pfam" id="PF03551">
    <property type="entry name" value="PadR"/>
    <property type="match status" value="1"/>
</dbReference>
<proteinExistence type="predicted"/>
<protein>
    <submittedName>
        <fullName evidence="3">PadR family transcriptional regulator</fullName>
    </submittedName>
</protein>
<reference evidence="3" key="1">
    <citation type="submission" date="2022-03" db="EMBL/GenBank/DDBJ databases">
        <title>Identification of a novel bacterium isolated from mangrove sediments.</title>
        <authorList>
            <person name="Pan X."/>
        </authorList>
    </citation>
    <scope>NUCLEOTIDE SEQUENCE</scope>
    <source>
        <strain evidence="3">B1949</strain>
    </source>
</reference>
<organism evidence="3 4">
    <name type="scientific">Novosphingobium organovorum</name>
    <dbReference type="NCBI Taxonomy" id="2930092"/>
    <lineage>
        <taxon>Bacteria</taxon>
        <taxon>Pseudomonadati</taxon>
        <taxon>Pseudomonadota</taxon>
        <taxon>Alphaproteobacteria</taxon>
        <taxon>Sphingomonadales</taxon>
        <taxon>Sphingomonadaceae</taxon>
        <taxon>Novosphingobium</taxon>
    </lineage>
</organism>
<dbReference type="PANTHER" id="PTHR43252">
    <property type="entry name" value="TRANSCRIPTIONAL REGULATOR YQJI"/>
    <property type="match status" value="1"/>
</dbReference>
<gene>
    <name evidence="3" type="ORF">MTR62_00360</name>
</gene>
<evidence type="ECO:0000313" key="4">
    <source>
        <dbReference type="Proteomes" id="UP001162881"/>
    </source>
</evidence>
<evidence type="ECO:0000259" key="2">
    <source>
        <dbReference type="Pfam" id="PF03551"/>
    </source>
</evidence>
<dbReference type="InterPro" id="IPR005149">
    <property type="entry name" value="Tscrpt_reg_PadR_N"/>
</dbReference>
<name>A0ABT0B7X0_9SPHN</name>
<dbReference type="InterPro" id="IPR036388">
    <property type="entry name" value="WH-like_DNA-bd_sf"/>
</dbReference>
<sequence length="217" mass="22772">MAGGFGGGFPGGHRDGGRGSRGFAMGPRGFDDDFGAGFGGGRGGGRGPGGGGRRRRVMDQSELQIVLLELIAETPRHGYDLIREIESMTNGEYAPSPGVVYPALTYMEEAGLIAAVQEDGARKSFAVTEEGKARVAQDASKAEAIRKRLVALGDVRGRLDPAPVRRALHALRTAVIDRLSQDGADRDLVLAIADTLDEATRTVERLEAGAQAKGTGQ</sequence>
<dbReference type="Gene3D" id="1.10.10.10">
    <property type="entry name" value="Winged helix-like DNA-binding domain superfamily/Winged helix DNA-binding domain"/>
    <property type="match status" value="1"/>
</dbReference>
<evidence type="ECO:0000313" key="3">
    <source>
        <dbReference type="EMBL" id="MCJ2181167.1"/>
    </source>
</evidence>
<dbReference type="PANTHER" id="PTHR43252:SF7">
    <property type="entry name" value="TRANSCRIPTIONAL REGULATOR YQJI"/>
    <property type="match status" value="1"/>
</dbReference>
<comment type="caution">
    <text evidence="3">The sequence shown here is derived from an EMBL/GenBank/DDBJ whole genome shotgun (WGS) entry which is preliminary data.</text>
</comment>
<feature type="region of interest" description="Disordered" evidence="1">
    <location>
        <begin position="1"/>
        <end position="56"/>
    </location>
</feature>
<feature type="domain" description="Transcription regulator PadR N-terminal" evidence="2">
    <location>
        <begin position="67"/>
        <end position="136"/>
    </location>
</feature>
<evidence type="ECO:0000256" key="1">
    <source>
        <dbReference type="SAM" id="MobiDB-lite"/>
    </source>
</evidence>